<feature type="domain" description="Radical SAM core" evidence="7">
    <location>
        <begin position="172"/>
        <end position="399"/>
    </location>
</feature>
<dbReference type="InterPro" id="IPR023404">
    <property type="entry name" value="rSAM_horseshoe"/>
</dbReference>
<accession>A0ABV9FIC3</accession>
<dbReference type="SUPFAM" id="SSF102114">
    <property type="entry name" value="Radical SAM enzymes"/>
    <property type="match status" value="1"/>
</dbReference>
<dbReference type="Pfam" id="PF04055">
    <property type="entry name" value="Radical_SAM"/>
    <property type="match status" value="1"/>
</dbReference>
<keyword evidence="3" id="KW-0479">Metal-binding</keyword>
<evidence type="ECO:0000256" key="2">
    <source>
        <dbReference type="ARBA" id="ARBA00022691"/>
    </source>
</evidence>
<evidence type="ECO:0000313" key="9">
    <source>
        <dbReference type="Proteomes" id="UP001596028"/>
    </source>
</evidence>
<name>A0ABV9FIC3_9BACL</name>
<dbReference type="Pfam" id="PF02310">
    <property type="entry name" value="B12-binding"/>
    <property type="match status" value="1"/>
</dbReference>
<dbReference type="PROSITE" id="PS51918">
    <property type="entry name" value="RADICAL_SAM"/>
    <property type="match status" value="1"/>
</dbReference>
<dbReference type="InterPro" id="IPR034466">
    <property type="entry name" value="Methyltransferase_Class_B"/>
</dbReference>
<dbReference type="Gene3D" id="3.80.30.20">
    <property type="entry name" value="tm_1862 like domain"/>
    <property type="match status" value="1"/>
</dbReference>
<organism evidence="8 9">
    <name type="scientific">Cohnella hongkongensis</name>
    <dbReference type="NCBI Taxonomy" id="178337"/>
    <lineage>
        <taxon>Bacteria</taxon>
        <taxon>Bacillati</taxon>
        <taxon>Bacillota</taxon>
        <taxon>Bacilli</taxon>
        <taxon>Bacillales</taxon>
        <taxon>Paenibacillaceae</taxon>
        <taxon>Cohnella</taxon>
    </lineage>
</organism>
<dbReference type="SFLD" id="SFLDG01082">
    <property type="entry name" value="B12-binding_domain_containing"/>
    <property type="match status" value="1"/>
</dbReference>
<dbReference type="CDD" id="cd01335">
    <property type="entry name" value="Radical_SAM"/>
    <property type="match status" value="1"/>
</dbReference>
<reference evidence="9" key="1">
    <citation type="journal article" date="2019" name="Int. J. Syst. Evol. Microbiol.">
        <title>The Global Catalogue of Microorganisms (GCM) 10K type strain sequencing project: providing services to taxonomists for standard genome sequencing and annotation.</title>
        <authorList>
            <consortium name="The Broad Institute Genomics Platform"/>
            <consortium name="The Broad Institute Genome Sequencing Center for Infectious Disease"/>
            <person name="Wu L."/>
            <person name="Ma J."/>
        </authorList>
    </citation>
    <scope>NUCLEOTIDE SEQUENCE [LARGE SCALE GENOMIC DNA]</scope>
    <source>
        <strain evidence="9">CCUG 49571</strain>
    </source>
</reference>
<evidence type="ECO:0000256" key="5">
    <source>
        <dbReference type="ARBA" id="ARBA00023014"/>
    </source>
</evidence>
<evidence type="ECO:0000256" key="3">
    <source>
        <dbReference type="ARBA" id="ARBA00022723"/>
    </source>
</evidence>
<keyword evidence="5" id="KW-0411">Iron-sulfur</keyword>
<dbReference type="InterPro" id="IPR036724">
    <property type="entry name" value="Cobalamin-bd_sf"/>
</dbReference>
<dbReference type="PANTHER" id="PTHR43409:SF16">
    <property type="entry name" value="SLR0320 PROTEIN"/>
    <property type="match status" value="1"/>
</dbReference>
<dbReference type="Proteomes" id="UP001596028">
    <property type="component" value="Unassembled WGS sequence"/>
</dbReference>
<dbReference type="RefSeq" id="WP_378102150.1">
    <property type="nucleotide sequence ID" value="NZ_JBHSEP010000029.1"/>
</dbReference>
<dbReference type="Gene3D" id="3.40.50.280">
    <property type="entry name" value="Cobalamin-binding domain"/>
    <property type="match status" value="1"/>
</dbReference>
<sequence length="580" mass="67217">MKVVLATLNAKYIHTSLALRCLKAYAQDEFDIDIAEYTIKDPAMGIAADLFSKKPDVIGFSCYIWNIEETIVVIDMLRKVLPEARIVLGGPEVSYDTDDWMNRLSSVDFIVMGEGEETFRDLLRQIAGERKYHFVFGLAYRKDGQVVVTPGRPKLDLNSIPSPHRFKEDVPSLRNRVVYFETSRGCPFSCQFCLSSIEVGVRYFDIERVKADLTYLIDSGAKLIKFVDRTFNIKRDYAMEIFRFLIDNHRGCVFQFEITADIMRPEVLDFLAEHAPPGIFRFEIGVQSTNDPTNLAVQRRQNFAKLTRTVVKVKESGKIDQHLDLIAGLPHEDYNTFRKTFNDVFALRPEELQLGFLKMLRGTGLRINADKYGYVYSDRAPYEMLGNDLMPFGDIVRIKRVEDVLEKFWNAHRMDRTIEYLIGSAYPSPFDFFQAFGDYWEERGWSRIGHQLEDLFARLRDFLEHDARPELDRDVAFGLLRIDYYLQHKYKPRKLWWEDRLDKGLWSDGLKYAAQKLGMDERELQKKSALDRLPFDYGAWLQEGRVDRSRPSLLVFLYSGEQAGPQLLALPLPEGLAAVN</sequence>
<comment type="cofactor">
    <cofactor evidence="1">
        <name>[4Fe-4S] cluster</name>
        <dbReference type="ChEBI" id="CHEBI:49883"/>
    </cofactor>
</comment>
<evidence type="ECO:0000259" key="6">
    <source>
        <dbReference type="PROSITE" id="PS51332"/>
    </source>
</evidence>
<dbReference type="CDD" id="cd02068">
    <property type="entry name" value="radical_SAM_B12_BD"/>
    <property type="match status" value="1"/>
</dbReference>
<dbReference type="SFLD" id="SFLDG01123">
    <property type="entry name" value="methyltransferase_(Class_B)"/>
    <property type="match status" value="1"/>
</dbReference>
<dbReference type="SUPFAM" id="SSF52242">
    <property type="entry name" value="Cobalamin (vitamin B12)-binding domain"/>
    <property type="match status" value="1"/>
</dbReference>
<dbReference type="SFLD" id="SFLDS00029">
    <property type="entry name" value="Radical_SAM"/>
    <property type="match status" value="1"/>
</dbReference>
<evidence type="ECO:0000313" key="8">
    <source>
        <dbReference type="EMBL" id="MFC4601716.1"/>
    </source>
</evidence>
<dbReference type="InterPro" id="IPR025288">
    <property type="entry name" value="DUF4080"/>
</dbReference>
<evidence type="ECO:0000256" key="1">
    <source>
        <dbReference type="ARBA" id="ARBA00001966"/>
    </source>
</evidence>
<dbReference type="SMART" id="SM00729">
    <property type="entry name" value="Elp3"/>
    <property type="match status" value="1"/>
</dbReference>
<dbReference type="InterPro" id="IPR006638">
    <property type="entry name" value="Elp3/MiaA/NifB-like_rSAM"/>
</dbReference>
<proteinExistence type="predicted"/>
<dbReference type="EMBL" id="JBHSEP010000029">
    <property type="protein sequence ID" value="MFC4601716.1"/>
    <property type="molecule type" value="Genomic_DNA"/>
</dbReference>
<keyword evidence="9" id="KW-1185">Reference proteome</keyword>
<dbReference type="Pfam" id="PF13311">
    <property type="entry name" value="DUF4080"/>
    <property type="match status" value="1"/>
</dbReference>
<keyword evidence="2" id="KW-0949">S-adenosyl-L-methionine</keyword>
<dbReference type="InterPro" id="IPR007197">
    <property type="entry name" value="rSAM"/>
</dbReference>
<dbReference type="PROSITE" id="PS51332">
    <property type="entry name" value="B12_BINDING"/>
    <property type="match status" value="1"/>
</dbReference>
<evidence type="ECO:0000256" key="4">
    <source>
        <dbReference type="ARBA" id="ARBA00023004"/>
    </source>
</evidence>
<comment type="caution">
    <text evidence="8">The sequence shown here is derived from an EMBL/GenBank/DDBJ whole genome shotgun (WGS) entry which is preliminary data.</text>
</comment>
<dbReference type="PANTHER" id="PTHR43409">
    <property type="entry name" value="ANAEROBIC MAGNESIUM-PROTOPORPHYRIN IX MONOMETHYL ESTER CYCLASE-RELATED"/>
    <property type="match status" value="1"/>
</dbReference>
<protein>
    <submittedName>
        <fullName evidence="8">B12-binding domain-containing radical SAM protein</fullName>
    </submittedName>
</protein>
<dbReference type="InterPro" id="IPR051198">
    <property type="entry name" value="BchE-like"/>
</dbReference>
<evidence type="ECO:0000259" key="7">
    <source>
        <dbReference type="PROSITE" id="PS51918"/>
    </source>
</evidence>
<keyword evidence="4" id="KW-0408">Iron</keyword>
<gene>
    <name evidence="8" type="ORF">ACFO3S_25990</name>
</gene>
<feature type="domain" description="B12-binding" evidence="6">
    <location>
        <begin position="1"/>
        <end position="133"/>
    </location>
</feature>
<dbReference type="InterPro" id="IPR006158">
    <property type="entry name" value="Cobalamin-bd"/>
</dbReference>
<dbReference type="InterPro" id="IPR058240">
    <property type="entry name" value="rSAM_sf"/>
</dbReference>